<dbReference type="InterPro" id="IPR012334">
    <property type="entry name" value="Pectin_lyas_fold"/>
</dbReference>
<name>A0A7I9V8J0_9ACTN</name>
<evidence type="ECO:0000256" key="1">
    <source>
        <dbReference type="SAM" id="SignalP"/>
    </source>
</evidence>
<protein>
    <submittedName>
        <fullName evidence="2">Uncharacterized protein</fullName>
    </submittedName>
</protein>
<gene>
    <name evidence="2" type="ORF">nbrc107696_20000</name>
</gene>
<sequence>MGRTRTLTSAIAAVVVALAATAIAPPHAGALPAGFPGSMNVMVGTIAEAPGGTANVATLAQTTDRAAVSFSNFQFAAGNTLKITTPSPESVTMIISDQPNPTAFEGSIQSTGRLLYVSIGDGLTFGSGASITADRLTITTAYVSPTLFADGAVAGTTASNGTVSVNAGAQLSAAHGVQIHASQLTNNGTISGGSGEAGLYGRATIAVHTTTGLLTVPEASTGGGTVDNGGVVKADDGSVVLAASVVTSPGIAKTSGVVLTDGSVPSWTAGTVTLAAQSFDATGLSVAPGTSMTAKIQCSTSGARPTATTVVADTVGFTATNALDQQVTIGGAPFTLFRTARSTQGASNVLRVDAVSSTPGSGIGVVTCTRPIGGIDFGSSENGSIGSWG</sequence>
<keyword evidence="1" id="KW-0732">Signal</keyword>
<proteinExistence type="predicted"/>
<dbReference type="RefSeq" id="WP_161895330.1">
    <property type="nucleotide sequence ID" value="NZ_BJOV01000003.1"/>
</dbReference>
<keyword evidence="3" id="KW-1185">Reference proteome</keyword>
<evidence type="ECO:0000313" key="3">
    <source>
        <dbReference type="Proteomes" id="UP000444960"/>
    </source>
</evidence>
<dbReference type="EMBL" id="BJOV01000003">
    <property type="protein sequence ID" value="GEE01554.1"/>
    <property type="molecule type" value="Genomic_DNA"/>
</dbReference>
<feature type="signal peptide" evidence="1">
    <location>
        <begin position="1"/>
        <end position="28"/>
    </location>
</feature>
<organism evidence="2 3">
    <name type="scientific">Gordonia spumicola</name>
    <dbReference type="NCBI Taxonomy" id="589161"/>
    <lineage>
        <taxon>Bacteria</taxon>
        <taxon>Bacillati</taxon>
        <taxon>Actinomycetota</taxon>
        <taxon>Actinomycetes</taxon>
        <taxon>Mycobacteriales</taxon>
        <taxon>Gordoniaceae</taxon>
        <taxon>Gordonia</taxon>
    </lineage>
</organism>
<dbReference type="Gene3D" id="2.160.20.10">
    <property type="entry name" value="Single-stranded right-handed beta-helix, Pectin lyase-like"/>
    <property type="match status" value="1"/>
</dbReference>
<dbReference type="SUPFAM" id="SSF51126">
    <property type="entry name" value="Pectin lyase-like"/>
    <property type="match status" value="1"/>
</dbReference>
<reference evidence="3" key="1">
    <citation type="submission" date="2019-06" db="EMBL/GenBank/DDBJ databases">
        <title>Gordonia isolated from sludge of a wastewater treatment plant.</title>
        <authorList>
            <person name="Tamura T."/>
            <person name="Aoyama K."/>
            <person name="Kang Y."/>
            <person name="Saito S."/>
            <person name="Akiyama N."/>
            <person name="Yazawa K."/>
            <person name="Gonoi T."/>
            <person name="Mikami Y."/>
        </authorList>
    </citation>
    <scope>NUCLEOTIDE SEQUENCE [LARGE SCALE GENOMIC DNA]</scope>
    <source>
        <strain evidence="3">NBRC 107696</strain>
    </source>
</reference>
<evidence type="ECO:0000313" key="2">
    <source>
        <dbReference type="EMBL" id="GEE01554.1"/>
    </source>
</evidence>
<dbReference type="InterPro" id="IPR011050">
    <property type="entry name" value="Pectin_lyase_fold/virulence"/>
</dbReference>
<dbReference type="Proteomes" id="UP000444960">
    <property type="component" value="Unassembled WGS sequence"/>
</dbReference>
<dbReference type="AlphaFoldDB" id="A0A7I9V8J0"/>
<accession>A0A7I9V8J0</accession>
<feature type="chain" id="PRO_5038709648" evidence="1">
    <location>
        <begin position="29"/>
        <end position="389"/>
    </location>
</feature>
<comment type="caution">
    <text evidence="2">The sequence shown here is derived from an EMBL/GenBank/DDBJ whole genome shotgun (WGS) entry which is preliminary data.</text>
</comment>